<protein>
    <submittedName>
        <fullName evidence="1 2">Uncharacterized protein</fullName>
    </submittedName>
</protein>
<name>A0A2K1J6M6_PHYPA</name>
<gene>
    <name evidence="1" type="ORF">PHYPA_020286</name>
</gene>
<evidence type="ECO:0000313" key="2">
    <source>
        <dbReference type="EnsemblPlants" id="Pp3c16_890V3.1"/>
    </source>
</evidence>
<sequence>MQVDIACSACPEYVKRYREYPSEGLGLLTCLTRQRTAGNSILSLKNSVKARVLTRRGTAYCSGVVS</sequence>
<dbReference type="Gramene" id="Pp3c16_890V3.3">
    <property type="protein sequence ID" value="Pp3c16_890V3.3"/>
    <property type="gene ID" value="Pp3c16_890"/>
</dbReference>
<dbReference type="AlphaFoldDB" id="A0A2K1J6M6"/>
<dbReference type="EnsemblPlants" id="Pp3c16_890V3.1">
    <property type="protein sequence ID" value="Pp3c16_890V3.1"/>
    <property type="gene ID" value="Pp3c16_890"/>
</dbReference>
<evidence type="ECO:0000313" key="1">
    <source>
        <dbReference type="EMBL" id="PNR37179.1"/>
    </source>
</evidence>
<dbReference type="Proteomes" id="UP000006727">
    <property type="component" value="Chromosome 16"/>
</dbReference>
<proteinExistence type="predicted"/>
<reference evidence="2" key="3">
    <citation type="submission" date="2020-12" db="UniProtKB">
        <authorList>
            <consortium name="EnsemblPlants"/>
        </authorList>
    </citation>
    <scope>IDENTIFICATION</scope>
</reference>
<evidence type="ECO:0000313" key="3">
    <source>
        <dbReference type="Proteomes" id="UP000006727"/>
    </source>
</evidence>
<accession>A0A2K1J6M6</accession>
<reference evidence="1 3" key="1">
    <citation type="journal article" date="2008" name="Science">
        <title>The Physcomitrella genome reveals evolutionary insights into the conquest of land by plants.</title>
        <authorList>
            <person name="Rensing S."/>
            <person name="Lang D."/>
            <person name="Zimmer A."/>
            <person name="Terry A."/>
            <person name="Salamov A."/>
            <person name="Shapiro H."/>
            <person name="Nishiyama T."/>
            <person name="Perroud P.-F."/>
            <person name="Lindquist E."/>
            <person name="Kamisugi Y."/>
            <person name="Tanahashi T."/>
            <person name="Sakakibara K."/>
            <person name="Fujita T."/>
            <person name="Oishi K."/>
            <person name="Shin-I T."/>
            <person name="Kuroki Y."/>
            <person name="Toyoda A."/>
            <person name="Suzuki Y."/>
            <person name="Hashimoto A."/>
            <person name="Yamaguchi K."/>
            <person name="Sugano A."/>
            <person name="Kohara Y."/>
            <person name="Fujiyama A."/>
            <person name="Anterola A."/>
            <person name="Aoki S."/>
            <person name="Ashton N."/>
            <person name="Barbazuk W.B."/>
            <person name="Barker E."/>
            <person name="Bennetzen J."/>
            <person name="Bezanilla M."/>
            <person name="Blankenship R."/>
            <person name="Cho S.H."/>
            <person name="Dutcher S."/>
            <person name="Estelle M."/>
            <person name="Fawcett J.A."/>
            <person name="Gundlach H."/>
            <person name="Hanada K."/>
            <person name="Heyl A."/>
            <person name="Hicks K.A."/>
            <person name="Hugh J."/>
            <person name="Lohr M."/>
            <person name="Mayer K."/>
            <person name="Melkozernov A."/>
            <person name="Murata T."/>
            <person name="Nelson D."/>
            <person name="Pils B."/>
            <person name="Prigge M."/>
            <person name="Reiss B."/>
            <person name="Renner T."/>
            <person name="Rombauts S."/>
            <person name="Rushton P."/>
            <person name="Sanderfoot A."/>
            <person name="Schween G."/>
            <person name="Shiu S.-H."/>
            <person name="Stueber K."/>
            <person name="Theodoulou F.L."/>
            <person name="Tu H."/>
            <person name="Van de Peer Y."/>
            <person name="Verrier P.J."/>
            <person name="Waters E."/>
            <person name="Wood A."/>
            <person name="Yang L."/>
            <person name="Cove D."/>
            <person name="Cuming A."/>
            <person name="Hasebe M."/>
            <person name="Lucas S."/>
            <person name="Mishler D.B."/>
            <person name="Reski R."/>
            <person name="Grigoriev I."/>
            <person name="Quatrano R.S."/>
            <person name="Boore J.L."/>
        </authorList>
    </citation>
    <scope>NUCLEOTIDE SEQUENCE [LARGE SCALE GENOMIC DNA]</scope>
    <source>
        <strain evidence="2 3">cv. Gransden 2004</strain>
    </source>
</reference>
<organism evidence="1">
    <name type="scientific">Physcomitrium patens</name>
    <name type="common">Spreading-leaved earth moss</name>
    <name type="synonym">Physcomitrella patens</name>
    <dbReference type="NCBI Taxonomy" id="3218"/>
    <lineage>
        <taxon>Eukaryota</taxon>
        <taxon>Viridiplantae</taxon>
        <taxon>Streptophyta</taxon>
        <taxon>Embryophyta</taxon>
        <taxon>Bryophyta</taxon>
        <taxon>Bryophytina</taxon>
        <taxon>Bryopsida</taxon>
        <taxon>Funariidae</taxon>
        <taxon>Funariales</taxon>
        <taxon>Funariaceae</taxon>
        <taxon>Physcomitrium</taxon>
    </lineage>
</organism>
<dbReference type="EMBL" id="ABEU02000016">
    <property type="protein sequence ID" value="PNR37179.1"/>
    <property type="molecule type" value="Genomic_DNA"/>
</dbReference>
<dbReference type="EnsemblPlants" id="Pp3c16_890V3.3">
    <property type="protein sequence ID" value="Pp3c16_890V3.3"/>
    <property type="gene ID" value="Pp3c16_890"/>
</dbReference>
<reference evidence="1 3" key="2">
    <citation type="journal article" date="2018" name="Plant J.">
        <title>The Physcomitrella patens chromosome-scale assembly reveals moss genome structure and evolution.</title>
        <authorList>
            <person name="Lang D."/>
            <person name="Ullrich K.K."/>
            <person name="Murat F."/>
            <person name="Fuchs J."/>
            <person name="Jenkins J."/>
            <person name="Haas F.B."/>
            <person name="Piednoel M."/>
            <person name="Gundlach H."/>
            <person name="Van Bel M."/>
            <person name="Meyberg R."/>
            <person name="Vives C."/>
            <person name="Morata J."/>
            <person name="Symeonidi A."/>
            <person name="Hiss M."/>
            <person name="Muchero W."/>
            <person name="Kamisugi Y."/>
            <person name="Saleh O."/>
            <person name="Blanc G."/>
            <person name="Decker E.L."/>
            <person name="van Gessel N."/>
            <person name="Grimwood J."/>
            <person name="Hayes R.D."/>
            <person name="Graham S.W."/>
            <person name="Gunter L.E."/>
            <person name="McDaniel S.F."/>
            <person name="Hoernstein S.N.W."/>
            <person name="Larsson A."/>
            <person name="Li F.W."/>
            <person name="Perroud P.F."/>
            <person name="Phillips J."/>
            <person name="Ranjan P."/>
            <person name="Rokshar D.S."/>
            <person name="Rothfels C.J."/>
            <person name="Schneider L."/>
            <person name="Shu S."/>
            <person name="Stevenson D.W."/>
            <person name="Thummler F."/>
            <person name="Tillich M."/>
            <person name="Villarreal Aguilar J.C."/>
            <person name="Widiez T."/>
            <person name="Wong G.K."/>
            <person name="Wymore A."/>
            <person name="Zhang Y."/>
            <person name="Zimmer A.D."/>
            <person name="Quatrano R.S."/>
            <person name="Mayer K.F.X."/>
            <person name="Goodstein D."/>
            <person name="Casacuberta J.M."/>
            <person name="Vandepoele K."/>
            <person name="Reski R."/>
            <person name="Cuming A.C."/>
            <person name="Tuskan G.A."/>
            <person name="Maumus F."/>
            <person name="Salse J."/>
            <person name="Schmutz J."/>
            <person name="Rensing S.A."/>
        </authorList>
    </citation>
    <scope>NUCLEOTIDE SEQUENCE [LARGE SCALE GENOMIC DNA]</scope>
    <source>
        <strain evidence="2 3">cv. Gransden 2004</strain>
    </source>
</reference>
<dbReference type="Gramene" id="Pp3c16_890V3.1">
    <property type="protein sequence ID" value="Pp3c16_890V3.1"/>
    <property type="gene ID" value="Pp3c16_890"/>
</dbReference>
<keyword evidence="3" id="KW-1185">Reference proteome</keyword>